<dbReference type="OrthoDB" id="2355at2759"/>
<accession>A0A0H1BBC1</accession>
<dbReference type="Proteomes" id="UP000053573">
    <property type="component" value="Unassembled WGS sequence"/>
</dbReference>
<keyword evidence="3" id="KW-1185">Reference proteome</keyword>
<dbReference type="AlphaFoldDB" id="A0A0H1BBC1"/>
<reference evidence="3" key="1">
    <citation type="journal article" date="2015" name="PLoS Genet.">
        <title>The dynamic genome and transcriptome of the human fungal pathogen Blastomyces and close relative Emmonsia.</title>
        <authorList>
            <person name="Munoz J.F."/>
            <person name="Gauthier G.M."/>
            <person name="Desjardins C.A."/>
            <person name="Gallo J.E."/>
            <person name="Holder J."/>
            <person name="Sullivan T.D."/>
            <person name="Marty A.J."/>
            <person name="Carmen J.C."/>
            <person name="Chen Z."/>
            <person name="Ding L."/>
            <person name="Gujja S."/>
            <person name="Magrini V."/>
            <person name="Misas E."/>
            <person name="Mitreva M."/>
            <person name="Priest M."/>
            <person name="Saif S."/>
            <person name="Whiston E.A."/>
            <person name="Young S."/>
            <person name="Zeng Q."/>
            <person name="Goldman W.E."/>
            <person name="Mardis E.R."/>
            <person name="Taylor J.W."/>
            <person name="McEwen J.G."/>
            <person name="Clay O.K."/>
            <person name="Klein B.S."/>
            <person name="Cuomo C.A."/>
        </authorList>
    </citation>
    <scope>NUCLEOTIDE SEQUENCE [LARGE SCALE GENOMIC DNA]</scope>
    <source>
        <strain evidence="3">UAMH 139</strain>
    </source>
</reference>
<evidence type="ECO:0000256" key="1">
    <source>
        <dbReference type="SAM" id="MobiDB-lite"/>
    </source>
</evidence>
<proteinExistence type="predicted"/>
<gene>
    <name evidence="2" type="ORF">EMPG_15791</name>
</gene>
<feature type="non-terminal residue" evidence="2">
    <location>
        <position position="1"/>
    </location>
</feature>
<organism evidence="2 3">
    <name type="scientific">Blastomyces silverae</name>
    <dbReference type="NCBI Taxonomy" id="2060906"/>
    <lineage>
        <taxon>Eukaryota</taxon>
        <taxon>Fungi</taxon>
        <taxon>Dikarya</taxon>
        <taxon>Ascomycota</taxon>
        <taxon>Pezizomycotina</taxon>
        <taxon>Eurotiomycetes</taxon>
        <taxon>Eurotiomycetidae</taxon>
        <taxon>Onygenales</taxon>
        <taxon>Ajellomycetaceae</taxon>
        <taxon>Blastomyces</taxon>
    </lineage>
</organism>
<comment type="caution">
    <text evidence="2">The sequence shown here is derived from an EMBL/GenBank/DDBJ whole genome shotgun (WGS) entry which is preliminary data.</text>
</comment>
<evidence type="ECO:0000313" key="3">
    <source>
        <dbReference type="Proteomes" id="UP000053573"/>
    </source>
</evidence>
<dbReference type="STRING" id="2060906.A0A0H1BBC1"/>
<protein>
    <submittedName>
        <fullName evidence="2">Uncharacterized protein</fullName>
    </submittedName>
</protein>
<evidence type="ECO:0000313" key="2">
    <source>
        <dbReference type="EMBL" id="KLJ08774.1"/>
    </source>
</evidence>
<dbReference type="EMBL" id="LDEV01002521">
    <property type="protein sequence ID" value="KLJ08774.1"/>
    <property type="molecule type" value="Genomic_DNA"/>
</dbReference>
<sequence>HAKVCPSCCIPDDGVVGNWIVIWGGSSGNTVAGGGGSGLQRRKRANGQAQQHNSDEAGLGFGIGGVVVEKGRLGVLEKEREGLMKLIGAGSIGGGGRRR</sequence>
<feature type="region of interest" description="Disordered" evidence="1">
    <location>
        <begin position="33"/>
        <end position="57"/>
    </location>
</feature>
<name>A0A0H1BBC1_9EURO</name>